<organism evidence="1 2">
    <name type="scientific">Burkholderia humptydooensis</name>
    <dbReference type="NCBI Taxonomy" id="430531"/>
    <lineage>
        <taxon>Bacteria</taxon>
        <taxon>Pseudomonadati</taxon>
        <taxon>Pseudomonadota</taxon>
        <taxon>Betaproteobacteria</taxon>
        <taxon>Burkholderiales</taxon>
        <taxon>Burkholderiaceae</taxon>
        <taxon>Burkholderia</taxon>
        <taxon>pseudomallei group</taxon>
    </lineage>
</organism>
<dbReference type="RefSeq" id="WP_162486725.1">
    <property type="nucleotide sequence ID" value="NZ_CP013382.1"/>
</dbReference>
<sequence length="110" mass="12760">MAFTIAIRTHHLKWIVAMHTFMRGMRAPRRTSAARGLVRFRNRLSGLRWRAAAVHAGNERAAWTRVMRGRSDPETHAKNETGVRRHYANASSIDRCVSRLRALLMHRFRA</sequence>
<reference evidence="1 2" key="1">
    <citation type="submission" date="2020-12" db="EMBL/GenBank/DDBJ databases">
        <title>FDA dAtabase for Regulatory Grade micrObial Sequences (FDA-ARGOS): Supporting development and validation of Infectious Disease Dx tests.</title>
        <authorList>
            <person name="Nelson B."/>
            <person name="Plummer A."/>
            <person name="Tallon L."/>
            <person name="Sadzewicz L."/>
            <person name="Zhao X."/>
            <person name="Boylan J."/>
            <person name="Ott S."/>
            <person name="Bowen H."/>
            <person name="Vavikolanu K."/>
            <person name="Mehta A."/>
            <person name="Aluvathingal J."/>
            <person name="Nadendla S."/>
            <person name="Myers T."/>
            <person name="Yan Y."/>
            <person name="Sichtig H."/>
        </authorList>
    </citation>
    <scope>NUCLEOTIDE SEQUENCE [LARGE SCALE GENOMIC DNA]</scope>
    <source>
        <strain evidence="1 2">FDAARGOS_899</strain>
    </source>
</reference>
<dbReference type="KEGG" id="bhg:I6G56_30240"/>
<proteinExistence type="predicted"/>
<protein>
    <submittedName>
        <fullName evidence="1">Uncharacterized protein</fullName>
    </submittedName>
</protein>
<evidence type="ECO:0000313" key="1">
    <source>
        <dbReference type="EMBL" id="QPS48058.1"/>
    </source>
</evidence>
<dbReference type="EMBL" id="CP065687">
    <property type="protein sequence ID" value="QPS48058.1"/>
    <property type="molecule type" value="Genomic_DNA"/>
</dbReference>
<name>A0A7T2X2K4_9BURK</name>
<evidence type="ECO:0000313" key="2">
    <source>
        <dbReference type="Proteomes" id="UP000594943"/>
    </source>
</evidence>
<gene>
    <name evidence="1" type="ORF">I6G56_30240</name>
</gene>
<dbReference type="Proteomes" id="UP000594943">
    <property type="component" value="Chromosome 2"/>
</dbReference>
<dbReference type="AlphaFoldDB" id="A0A7T2X2K4"/>
<accession>A0A7T2X2K4</accession>